<dbReference type="OrthoDB" id="300641at2759"/>
<dbReference type="RefSeq" id="XP_009495414.1">
    <property type="nucleotide sequence ID" value="XM_009497139.1"/>
</dbReference>
<accession>A0A058Z7A1</accession>
<feature type="chain" id="PRO_5001566720" description="R-spondin Fu-CRD domain-containing protein" evidence="2">
    <location>
        <begin position="38"/>
        <end position="400"/>
    </location>
</feature>
<dbReference type="EMBL" id="KB932205">
    <property type="protein sequence ID" value="KCV69808.1"/>
    <property type="molecule type" value="Genomic_DNA"/>
</dbReference>
<feature type="signal peptide" evidence="2">
    <location>
        <begin position="1"/>
        <end position="37"/>
    </location>
</feature>
<evidence type="ECO:0000313" key="3">
    <source>
        <dbReference type="EMBL" id="KCV69808.1"/>
    </source>
</evidence>
<dbReference type="SUPFAM" id="SSF57184">
    <property type="entry name" value="Growth factor receptor domain"/>
    <property type="match status" value="2"/>
</dbReference>
<evidence type="ECO:0000256" key="2">
    <source>
        <dbReference type="SAM" id="SignalP"/>
    </source>
</evidence>
<keyword evidence="1" id="KW-0812">Transmembrane</keyword>
<keyword evidence="4" id="KW-1185">Reference proteome</keyword>
<reference evidence="3" key="1">
    <citation type="submission" date="2013-04" db="EMBL/GenBank/DDBJ databases">
        <title>The Genome Sequence of Fonticula alba ATCC 38817.</title>
        <authorList>
            <consortium name="The Broad Institute Genomics Platform"/>
            <person name="Russ C."/>
            <person name="Cuomo C."/>
            <person name="Burger G."/>
            <person name="Gray M.W."/>
            <person name="Holland P.W.H."/>
            <person name="King N."/>
            <person name="Lang F.B.F."/>
            <person name="Roger A.J."/>
            <person name="Ruiz-Trillo I."/>
            <person name="Brown M."/>
            <person name="Walker B."/>
            <person name="Young S."/>
            <person name="Zeng Q."/>
            <person name="Gargeya S."/>
            <person name="Fitzgerald M."/>
            <person name="Haas B."/>
            <person name="Abouelleil A."/>
            <person name="Allen A.W."/>
            <person name="Alvarado L."/>
            <person name="Arachchi H.M."/>
            <person name="Berlin A.M."/>
            <person name="Chapman S.B."/>
            <person name="Gainer-Dewar J."/>
            <person name="Goldberg J."/>
            <person name="Griggs A."/>
            <person name="Gujja S."/>
            <person name="Hansen M."/>
            <person name="Howarth C."/>
            <person name="Imamovic A."/>
            <person name="Ireland A."/>
            <person name="Larimer J."/>
            <person name="McCowan C."/>
            <person name="Murphy C."/>
            <person name="Pearson M."/>
            <person name="Poon T.W."/>
            <person name="Priest M."/>
            <person name="Roberts A."/>
            <person name="Saif S."/>
            <person name="Shea T."/>
            <person name="Sisk P."/>
            <person name="Sykes S."/>
            <person name="Wortman J."/>
            <person name="Nusbaum C."/>
            <person name="Birren B."/>
        </authorList>
    </citation>
    <scope>NUCLEOTIDE SEQUENCE [LARGE SCALE GENOMIC DNA]</scope>
    <source>
        <strain evidence="3">ATCC 38817</strain>
    </source>
</reference>
<dbReference type="GeneID" id="20527989"/>
<dbReference type="Proteomes" id="UP000030693">
    <property type="component" value="Unassembled WGS sequence"/>
</dbReference>
<dbReference type="eggNOG" id="KOG3525">
    <property type="taxonomic scope" value="Eukaryota"/>
</dbReference>
<gene>
    <name evidence="3" type="ORF">H696_03264</name>
</gene>
<evidence type="ECO:0008006" key="5">
    <source>
        <dbReference type="Google" id="ProtNLM"/>
    </source>
</evidence>
<dbReference type="STRING" id="691883.A0A058Z7A1"/>
<dbReference type="InterPro" id="IPR009030">
    <property type="entry name" value="Growth_fac_rcpt_cys_sf"/>
</dbReference>
<dbReference type="CDD" id="cd00064">
    <property type="entry name" value="FU"/>
    <property type="match status" value="2"/>
</dbReference>
<keyword evidence="2" id="KW-0732">Signal</keyword>
<sequence length="400" mass="39893">MFAAGPLANQIPAARSLLSWLLLAVLVLAPGLHGAAGQPLPGARSPGRALDVACPRDTFADPAEPGRCLPCAPFCAICTGGSWADCVTCKRGFSLEPMVGCVSGCPEDFFMSDDLAGCVPCASSCVRFSQDDPGACAACAEDFFLDPSSGQCVCTCPAQWLGTGGKCVPCAEDCHQCVMSPDNCHRCRWGKFKTRGPAPVRCVDACPPGEFPHATGLLGATLQCALCSPACAECDGPEEDACTSCPIKDGVQWVLAEEGLARCLAACPPGQYADARAVCRPCDPACGGVCVGAGPQGCDVGLVLPPPPGATPSPSAPGAGSSSASASDASASLAASSSGSEPATGPGTDGATVIIIIIIGVSIAVIGALALAGGVSFARARSAQKAPHGQSDPVELGLLG</sequence>
<dbReference type="Gene3D" id="2.10.220.10">
    <property type="entry name" value="Hormone Receptor, Insulin-like Growth Factor Receptor 1, Chain A, domain 2"/>
    <property type="match status" value="3"/>
</dbReference>
<keyword evidence="1" id="KW-1133">Transmembrane helix</keyword>
<protein>
    <recommendedName>
        <fullName evidence="5">R-spondin Fu-CRD domain-containing protein</fullName>
    </recommendedName>
</protein>
<dbReference type="SMART" id="SM00261">
    <property type="entry name" value="FU"/>
    <property type="match status" value="5"/>
</dbReference>
<organism evidence="3">
    <name type="scientific">Fonticula alba</name>
    <name type="common">Slime mold</name>
    <dbReference type="NCBI Taxonomy" id="691883"/>
    <lineage>
        <taxon>Eukaryota</taxon>
        <taxon>Rotosphaerida</taxon>
        <taxon>Fonticulaceae</taxon>
        <taxon>Fonticula</taxon>
    </lineage>
</organism>
<dbReference type="PANTHER" id="PTHR15332">
    <property type="entry name" value="PROPROTEIN CONVERTASE SUBTILISIN_KEXIN TYPE 5-LIKE"/>
    <property type="match status" value="1"/>
</dbReference>
<feature type="transmembrane region" description="Helical" evidence="1">
    <location>
        <begin position="353"/>
        <end position="378"/>
    </location>
</feature>
<proteinExistence type="predicted"/>
<dbReference type="InterPro" id="IPR006212">
    <property type="entry name" value="Furin_repeat"/>
</dbReference>
<dbReference type="PANTHER" id="PTHR15332:SF175">
    <property type="entry name" value="PROPROTEIN CONVERTASE SUBTILISIN_KEXIN TYPE 5-LIKE"/>
    <property type="match status" value="1"/>
</dbReference>
<evidence type="ECO:0000256" key="1">
    <source>
        <dbReference type="SAM" id="Phobius"/>
    </source>
</evidence>
<dbReference type="AlphaFoldDB" id="A0A058Z7A1"/>
<keyword evidence="1" id="KW-0472">Membrane</keyword>
<evidence type="ECO:0000313" key="4">
    <source>
        <dbReference type="Proteomes" id="UP000030693"/>
    </source>
</evidence>
<name>A0A058Z7A1_FONAL</name>